<evidence type="ECO:0000313" key="2">
    <source>
        <dbReference type="Proteomes" id="UP000076925"/>
    </source>
</evidence>
<accession>A0A139X1K7</accession>
<dbReference type="Proteomes" id="UP000076925">
    <property type="component" value="Unassembled WGS sequence"/>
</dbReference>
<organism evidence="1 2">
    <name type="scientific">Scytonema hofmannii PCC 7110</name>
    <dbReference type="NCBI Taxonomy" id="128403"/>
    <lineage>
        <taxon>Bacteria</taxon>
        <taxon>Bacillati</taxon>
        <taxon>Cyanobacteriota</taxon>
        <taxon>Cyanophyceae</taxon>
        <taxon>Nostocales</taxon>
        <taxon>Scytonemataceae</taxon>
        <taxon>Scytonema</taxon>
    </lineage>
</organism>
<dbReference type="AlphaFoldDB" id="A0A139X1K7"/>
<comment type="caution">
    <text evidence="1">The sequence shown here is derived from an EMBL/GenBank/DDBJ whole genome shotgun (WGS) entry which is preliminary data.</text>
</comment>
<reference evidence="1 2" key="1">
    <citation type="journal article" date="2013" name="Genome Biol. Evol.">
        <title>Genomes of Stigonematalean cyanobacteria (subsection V) and the evolution of oxygenic photosynthesis from prokaryotes to plastids.</title>
        <authorList>
            <person name="Dagan T."/>
            <person name="Roettger M."/>
            <person name="Stucken K."/>
            <person name="Landan G."/>
            <person name="Koch R."/>
            <person name="Major P."/>
            <person name="Gould S.B."/>
            <person name="Goremykin V.V."/>
            <person name="Rippka R."/>
            <person name="Tandeau de Marsac N."/>
            <person name="Gugger M."/>
            <person name="Lockhart P.J."/>
            <person name="Allen J.F."/>
            <person name="Brune I."/>
            <person name="Maus I."/>
            <person name="Puhler A."/>
            <person name="Martin W.F."/>
        </authorList>
    </citation>
    <scope>NUCLEOTIDE SEQUENCE [LARGE SCALE GENOMIC DNA]</scope>
    <source>
        <strain evidence="1 2">PCC 7110</strain>
    </source>
</reference>
<proteinExistence type="predicted"/>
<dbReference type="EMBL" id="ANNX02000040">
    <property type="protein sequence ID" value="KYC38597.1"/>
    <property type="molecule type" value="Genomic_DNA"/>
</dbReference>
<keyword evidence="2" id="KW-1185">Reference proteome</keyword>
<dbReference type="STRING" id="128403.WA1_36050"/>
<sequence>MLVGKINTLKLGENQVNLPKLQADNYNLNQPKIKGARTIPQKLLWSFLLNNSKALAFGFGFESLYRGSSFRLSLHSLVFFAPTYLLVQLLLEN</sequence>
<name>A0A139X1K7_9CYAN</name>
<protein>
    <submittedName>
        <fullName evidence="1">Uncharacterized protein</fullName>
    </submittedName>
</protein>
<evidence type="ECO:0000313" key="1">
    <source>
        <dbReference type="EMBL" id="KYC38597.1"/>
    </source>
</evidence>
<gene>
    <name evidence="1" type="ORF">WA1_36050</name>
</gene>